<reference evidence="3" key="1">
    <citation type="submission" date="2023-02" db="EMBL/GenBank/DDBJ databases">
        <title>Tahibacter soli sp. nov. isolated from soil.</title>
        <authorList>
            <person name="Baek J.H."/>
            <person name="Lee J.K."/>
            <person name="Choi D.G."/>
            <person name="Jeon C.O."/>
        </authorList>
    </citation>
    <scope>NUCLEOTIDE SEQUENCE</scope>
    <source>
        <strain evidence="3">BL</strain>
    </source>
</reference>
<keyword evidence="2" id="KW-0732">Signal</keyword>
<dbReference type="EMBL" id="JAOVZO020000018">
    <property type="protein sequence ID" value="MDC8013898.1"/>
    <property type="molecule type" value="Genomic_DNA"/>
</dbReference>
<dbReference type="Proteomes" id="UP001139971">
    <property type="component" value="Unassembled WGS sequence"/>
</dbReference>
<protein>
    <submittedName>
        <fullName evidence="3">Uncharacterized protein</fullName>
    </submittedName>
</protein>
<dbReference type="RefSeq" id="WP_263541544.1">
    <property type="nucleotide sequence ID" value="NZ_JAOVZO020000018.1"/>
</dbReference>
<keyword evidence="4" id="KW-1185">Reference proteome</keyword>
<dbReference type="AlphaFoldDB" id="A0A9X3YNB3"/>
<evidence type="ECO:0000256" key="1">
    <source>
        <dbReference type="SAM" id="MobiDB-lite"/>
    </source>
</evidence>
<evidence type="ECO:0000313" key="4">
    <source>
        <dbReference type="Proteomes" id="UP001139971"/>
    </source>
</evidence>
<feature type="signal peptide" evidence="2">
    <location>
        <begin position="1"/>
        <end position="24"/>
    </location>
</feature>
<feature type="chain" id="PRO_5040873531" evidence="2">
    <location>
        <begin position="25"/>
        <end position="170"/>
    </location>
</feature>
<accession>A0A9X3YNB3</accession>
<evidence type="ECO:0000256" key="2">
    <source>
        <dbReference type="SAM" id="SignalP"/>
    </source>
</evidence>
<sequence>MQTSKKAVFVYALFTAVASPMALAQLNCGGPTLNTNQPPYSQLETVRNSFVTIEDEEAVRSGLITALVGAYRSIPGNGTFSLPPGSPVRVVYEDRSKECGIVISQTGSMSAVPVPGSRREAPGGGAGGGENTNMYIRQFQRNGVNGFYQVCYDYYSNGELTETQCSVQTW</sequence>
<feature type="region of interest" description="Disordered" evidence="1">
    <location>
        <begin position="110"/>
        <end position="129"/>
    </location>
</feature>
<proteinExistence type="predicted"/>
<organism evidence="3 4">
    <name type="scientific">Tahibacter soli</name>
    <dbReference type="NCBI Taxonomy" id="2983605"/>
    <lineage>
        <taxon>Bacteria</taxon>
        <taxon>Pseudomonadati</taxon>
        <taxon>Pseudomonadota</taxon>
        <taxon>Gammaproteobacteria</taxon>
        <taxon>Lysobacterales</taxon>
        <taxon>Rhodanobacteraceae</taxon>
        <taxon>Tahibacter</taxon>
    </lineage>
</organism>
<name>A0A9X3YNB3_9GAMM</name>
<gene>
    <name evidence="3" type="ORF">OD750_015245</name>
</gene>
<evidence type="ECO:0000313" key="3">
    <source>
        <dbReference type="EMBL" id="MDC8013898.1"/>
    </source>
</evidence>
<comment type="caution">
    <text evidence="3">The sequence shown here is derived from an EMBL/GenBank/DDBJ whole genome shotgun (WGS) entry which is preliminary data.</text>
</comment>